<dbReference type="PANTHER" id="PTHR43820">
    <property type="entry name" value="HIGH-AFFINITY BRANCHED-CHAIN AMINO ACID TRANSPORT ATP-BINDING PROTEIN LIVF"/>
    <property type="match status" value="1"/>
</dbReference>
<evidence type="ECO:0000256" key="5">
    <source>
        <dbReference type="ARBA" id="ARBA00022840"/>
    </source>
</evidence>
<evidence type="ECO:0000256" key="3">
    <source>
        <dbReference type="ARBA" id="ARBA00022475"/>
    </source>
</evidence>
<reference evidence="8 9" key="1">
    <citation type="submission" date="2020-08" db="EMBL/GenBank/DDBJ databases">
        <title>Genome sequence of Diaphorobacter aerolatus KACC 16536T.</title>
        <authorList>
            <person name="Hyun D.-W."/>
            <person name="Bae J.-W."/>
        </authorList>
    </citation>
    <scope>NUCLEOTIDE SEQUENCE [LARGE SCALE GENOMIC DNA]</scope>
    <source>
        <strain evidence="8 9">KACC 16536</strain>
    </source>
</reference>
<dbReference type="Proteomes" id="UP000516028">
    <property type="component" value="Chromosome"/>
</dbReference>
<dbReference type="NCBIfam" id="TIGR03410">
    <property type="entry name" value="urea_trans_UrtE"/>
    <property type="match status" value="1"/>
</dbReference>
<evidence type="ECO:0000313" key="9">
    <source>
        <dbReference type="Proteomes" id="UP000516028"/>
    </source>
</evidence>
<keyword evidence="5 8" id="KW-0067">ATP-binding</keyword>
<evidence type="ECO:0000259" key="7">
    <source>
        <dbReference type="PROSITE" id="PS50893"/>
    </source>
</evidence>
<dbReference type="InterPro" id="IPR017871">
    <property type="entry name" value="ABC_transporter-like_CS"/>
</dbReference>
<organism evidence="8 9">
    <name type="scientific">Diaphorobacter aerolatus</name>
    <dbReference type="NCBI Taxonomy" id="1288495"/>
    <lineage>
        <taxon>Bacteria</taxon>
        <taxon>Pseudomonadati</taxon>
        <taxon>Pseudomonadota</taxon>
        <taxon>Betaproteobacteria</taxon>
        <taxon>Burkholderiales</taxon>
        <taxon>Comamonadaceae</taxon>
        <taxon>Diaphorobacter</taxon>
    </lineage>
</organism>
<keyword evidence="4" id="KW-0547">Nucleotide-binding</keyword>
<dbReference type="PANTHER" id="PTHR43820:SF5">
    <property type="entry name" value="HIGH-AFFINITY BRANCHED-CHAIN AMINO ACID TRANSPORT ATP-BINDING PROTEIN"/>
    <property type="match status" value="1"/>
</dbReference>
<dbReference type="SMART" id="SM00382">
    <property type="entry name" value="AAA"/>
    <property type="match status" value="1"/>
</dbReference>
<dbReference type="CDD" id="cd03224">
    <property type="entry name" value="ABC_TM1139_LivF_branched"/>
    <property type="match status" value="1"/>
</dbReference>
<dbReference type="EMBL" id="CP060783">
    <property type="protein sequence ID" value="QNP48290.1"/>
    <property type="molecule type" value="Genomic_DNA"/>
</dbReference>
<protein>
    <submittedName>
        <fullName evidence="8">Urea ABC transporter ATP-binding subunit UrtE</fullName>
    </submittedName>
</protein>
<dbReference type="InterPro" id="IPR017780">
    <property type="entry name" value="ABC_transptr_urea_ATP-bd_UrtE"/>
</dbReference>
<dbReference type="InterPro" id="IPR052156">
    <property type="entry name" value="BCAA_Transport_ATP-bd_LivF"/>
</dbReference>
<dbReference type="GO" id="GO:0005524">
    <property type="term" value="F:ATP binding"/>
    <property type="evidence" value="ECO:0007669"/>
    <property type="project" value="UniProtKB-KW"/>
</dbReference>
<dbReference type="Gene3D" id="3.40.50.300">
    <property type="entry name" value="P-loop containing nucleotide triphosphate hydrolases"/>
    <property type="match status" value="1"/>
</dbReference>
<dbReference type="AlphaFoldDB" id="A0A7H0GJ24"/>
<comment type="similarity">
    <text evidence="1">Belongs to the ABC transporter superfamily.</text>
</comment>
<evidence type="ECO:0000313" key="8">
    <source>
        <dbReference type="EMBL" id="QNP48290.1"/>
    </source>
</evidence>
<evidence type="ECO:0000256" key="1">
    <source>
        <dbReference type="ARBA" id="ARBA00005417"/>
    </source>
</evidence>
<feature type="domain" description="ABC transporter" evidence="7">
    <location>
        <begin position="2"/>
        <end position="229"/>
    </location>
</feature>
<accession>A0A7H0GJ24</accession>
<evidence type="ECO:0000256" key="6">
    <source>
        <dbReference type="ARBA" id="ARBA00022970"/>
    </source>
</evidence>
<evidence type="ECO:0000256" key="2">
    <source>
        <dbReference type="ARBA" id="ARBA00022448"/>
    </source>
</evidence>
<dbReference type="SUPFAM" id="SSF52540">
    <property type="entry name" value="P-loop containing nucleoside triphosphate hydrolases"/>
    <property type="match status" value="1"/>
</dbReference>
<dbReference type="GO" id="GO:0016887">
    <property type="term" value="F:ATP hydrolysis activity"/>
    <property type="evidence" value="ECO:0007669"/>
    <property type="project" value="InterPro"/>
</dbReference>
<name>A0A7H0GJ24_9BURK</name>
<keyword evidence="3" id="KW-0472">Membrane</keyword>
<dbReference type="PROSITE" id="PS50893">
    <property type="entry name" value="ABC_TRANSPORTER_2"/>
    <property type="match status" value="1"/>
</dbReference>
<evidence type="ECO:0000256" key="4">
    <source>
        <dbReference type="ARBA" id="ARBA00022741"/>
    </source>
</evidence>
<keyword evidence="6" id="KW-0029">Amino-acid transport</keyword>
<dbReference type="InterPro" id="IPR027417">
    <property type="entry name" value="P-loop_NTPase"/>
</dbReference>
<dbReference type="InterPro" id="IPR003593">
    <property type="entry name" value="AAA+_ATPase"/>
</dbReference>
<dbReference type="PROSITE" id="PS00211">
    <property type="entry name" value="ABC_TRANSPORTER_1"/>
    <property type="match status" value="1"/>
</dbReference>
<keyword evidence="2" id="KW-0813">Transport</keyword>
<keyword evidence="9" id="KW-1185">Reference proteome</keyword>
<dbReference type="RefSeq" id="WP_187723888.1">
    <property type="nucleotide sequence ID" value="NZ_CP060783.1"/>
</dbReference>
<sequence>MLEVNQLQVGYGESDVVHQVSLHVAGGEAVALMGRNGMGKTTLLKALIGMLPAKRGQISLDGVSLAGLPSHQRVHSGMAFVPQGRMIFSQLTVEENILVAMDRKAQDSRRVPDYVHAAFPVLAEMRDRKGGNLSGGQQQMLAIARALVTNPRLLILDEPTEGIQPSIIKDMARILNVLRRERQFAILVSEQVLSFALDLADRFLVIDRGRIVHEEARATLDQAKVSAFLTV</sequence>
<dbReference type="Pfam" id="PF00005">
    <property type="entry name" value="ABC_tran"/>
    <property type="match status" value="1"/>
</dbReference>
<dbReference type="KEGG" id="daer:H9K75_20335"/>
<dbReference type="GO" id="GO:0015807">
    <property type="term" value="P:L-amino acid transport"/>
    <property type="evidence" value="ECO:0007669"/>
    <property type="project" value="TreeGrafter"/>
</dbReference>
<proteinExistence type="inferred from homology"/>
<dbReference type="GO" id="GO:0015658">
    <property type="term" value="F:branched-chain amino acid transmembrane transporter activity"/>
    <property type="evidence" value="ECO:0007669"/>
    <property type="project" value="TreeGrafter"/>
</dbReference>
<keyword evidence="3" id="KW-1003">Cell membrane</keyword>
<gene>
    <name evidence="8" type="primary">urtE</name>
    <name evidence="8" type="ORF">H9K75_20335</name>
</gene>
<dbReference type="InterPro" id="IPR003439">
    <property type="entry name" value="ABC_transporter-like_ATP-bd"/>
</dbReference>